<feature type="region of interest" description="Disordered" evidence="1">
    <location>
        <begin position="1"/>
        <end position="24"/>
    </location>
</feature>
<protein>
    <submittedName>
        <fullName evidence="3">WGR domain-containing protein</fullName>
    </submittedName>
</protein>
<proteinExistence type="predicted"/>
<gene>
    <name evidence="3" type="primary">orfY7</name>
</gene>
<dbReference type="InterPro" id="IPR049809">
    <property type="entry name" value="YehF/YfeS-like_WGR"/>
</dbReference>
<dbReference type="EMBL" id="JN119830">
    <property type="protein sequence ID" value="AEP14322.1"/>
    <property type="molecule type" value="Genomic_DNA"/>
</dbReference>
<keyword evidence="3" id="KW-0614">Plasmid</keyword>
<dbReference type="SUPFAM" id="SSF142921">
    <property type="entry name" value="WGR domain-like"/>
    <property type="match status" value="1"/>
</dbReference>
<sequence length="99" mass="11778">MMRRSPSWTSSMATTDAHDPRGWAGTRVVPAQNCYRWYRVWVQPDLFNDWVVWTAWGRLESAQYRQRLYPVADRESAAALVQHIIDRKIQRGYRTQTSY</sequence>
<feature type="domain" description="WGR" evidence="2">
    <location>
        <begin position="1"/>
        <end position="99"/>
    </location>
</feature>
<dbReference type="AlphaFoldDB" id="G5CJ45"/>
<dbReference type="InterPro" id="IPR036930">
    <property type="entry name" value="WGR_dom_sf"/>
</dbReference>
<evidence type="ECO:0000259" key="2">
    <source>
        <dbReference type="PROSITE" id="PS51977"/>
    </source>
</evidence>
<dbReference type="CDD" id="cd07996">
    <property type="entry name" value="WGR_MMR_like"/>
    <property type="match status" value="1"/>
</dbReference>
<name>G5CJ45_9FIRM</name>
<geneLocation type="plasmid" evidence="3">
    <name>pY0017</name>
</geneLocation>
<evidence type="ECO:0000313" key="3">
    <source>
        <dbReference type="EMBL" id="AEP14322.1"/>
    </source>
</evidence>
<dbReference type="InterPro" id="IPR008893">
    <property type="entry name" value="WGR_domain"/>
</dbReference>
<feature type="compositionally biased region" description="Polar residues" evidence="1">
    <location>
        <begin position="1"/>
        <end position="14"/>
    </location>
</feature>
<organism evidence="3">
    <name type="scientific">Sulfobacillus thermotolerans</name>
    <dbReference type="NCBI Taxonomy" id="338644"/>
    <lineage>
        <taxon>Bacteria</taxon>
        <taxon>Bacillati</taxon>
        <taxon>Bacillota</taxon>
        <taxon>Clostridia</taxon>
        <taxon>Eubacteriales</taxon>
        <taxon>Clostridiales Family XVII. Incertae Sedis</taxon>
        <taxon>Sulfobacillus</taxon>
    </lineage>
</organism>
<reference evidence="3" key="1">
    <citation type="journal article" date="2011" name="Appl. Environ. Microbiol.">
        <title>Two Large, Related, Cryptic Plasmids from Geographically Distinct Isolates of Sulfobacillus thermotolerans.</title>
        <authorList>
            <person name="Deane S.M."/>
            <person name="Rawlings D.E."/>
        </authorList>
    </citation>
    <scope>NUCLEOTIDE SEQUENCE</scope>
    <source>
        <strain evidence="3">Y0017</strain>
        <plasmid evidence="3">pY0017</plasmid>
    </source>
</reference>
<evidence type="ECO:0000256" key="1">
    <source>
        <dbReference type="SAM" id="MobiDB-lite"/>
    </source>
</evidence>
<dbReference type="PROSITE" id="PS51977">
    <property type="entry name" value="WGR"/>
    <property type="match status" value="1"/>
</dbReference>
<accession>G5CJ45</accession>
<dbReference type="Pfam" id="PF05406">
    <property type="entry name" value="WGR"/>
    <property type="match status" value="1"/>
</dbReference>